<sequence length="505" mass="54985">MIGVVLKRVVCSPQVNRVLSCTSHRDFHDKGYIMGEWVGAKSGKTFDVTNPATDQVLAKVPDMDEHDAEASIQAAQTAFLSWRHTTGKERSKLMRKWYDVIIKRKDEMAKLITLENGKPLAESLGEIIYSSDYVEFYSEEARRIHGEILSSPAKSKEMMFVREPIGVVAMLVPWNFPTAMIARKVSAALAAGCTCTIKPSEDTPLSTILLAATAEEAGIPLGVINVITSSRQHAAGVGAKFCTSHEVRGISFTGSTGVGNLLYKQCASTTKRLALELGGNAPFIVFDSADLDNAVVGAMASKFRNGGQTCVATNRILIQDKVYDVFISKLKDAISKLVVGDGLDPKTNIGPLINMAQFHKVAAMVDDAKEKGAKVLVGGKHHSLGRTYYEPTLLVDIKQDMLCYQQEIFGPVAMTMKFKTEEEAIRIANNTRSGLASYFYSNDFSQIRRVSHALEYGMVGINEGIISAAEAPFGGVKESGLGREGSKHGLDEYCNIKYFCIGGLN</sequence>
<dbReference type="CDD" id="cd07103">
    <property type="entry name" value="ALDH_F5_SSADH_GabD"/>
    <property type="match status" value="1"/>
</dbReference>
<dbReference type="GO" id="GO:0009450">
    <property type="term" value="P:gamma-aminobutyric acid catabolic process"/>
    <property type="evidence" value="ECO:0007669"/>
    <property type="project" value="TreeGrafter"/>
</dbReference>
<dbReference type="InterPro" id="IPR029510">
    <property type="entry name" value="Ald_DH_CS_GLU"/>
</dbReference>
<evidence type="ECO:0000259" key="9">
    <source>
        <dbReference type="Pfam" id="PF00171"/>
    </source>
</evidence>
<evidence type="ECO:0000256" key="4">
    <source>
        <dbReference type="ARBA" id="ARBA00019842"/>
    </source>
</evidence>
<accession>A0A226EN33</accession>
<gene>
    <name evidence="10" type="ORF">Fcan01_07232</name>
</gene>
<protein>
    <recommendedName>
        <fullName evidence="4">Succinate-semialdehyde dehydrogenase, mitochondrial</fullName>
        <ecNumber evidence="3">1.2.1.24</ecNumber>
    </recommendedName>
    <alternativeName>
        <fullName evidence="6">NAD(+)-dependent succinic semialdehyde dehydrogenase</fullName>
    </alternativeName>
</protein>
<dbReference type="STRING" id="158441.A0A226EN33"/>
<dbReference type="GO" id="GO:0004777">
    <property type="term" value="F:succinate-semialdehyde dehydrogenase (NAD+) activity"/>
    <property type="evidence" value="ECO:0007669"/>
    <property type="project" value="UniProtKB-EC"/>
</dbReference>
<dbReference type="SUPFAM" id="SSF53720">
    <property type="entry name" value="ALDH-like"/>
    <property type="match status" value="1"/>
</dbReference>
<dbReference type="FunFam" id="3.40.605.10:FF:000026">
    <property type="entry name" value="Aldehyde dehydrogenase, putative"/>
    <property type="match status" value="1"/>
</dbReference>
<dbReference type="PROSITE" id="PS00070">
    <property type="entry name" value="ALDEHYDE_DEHYDR_CYS"/>
    <property type="match status" value="1"/>
</dbReference>
<dbReference type="InterPro" id="IPR050740">
    <property type="entry name" value="Aldehyde_DH_Superfamily"/>
</dbReference>
<evidence type="ECO:0000256" key="6">
    <source>
        <dbReference type="ARBA" id="ARBA00030806"/>
    </source>
</evidence>
<evidence type="ECO:0000313" key="10">
    <source>
        <dbReference type="EMBL" id="OXA57976.1"/>
    </source>
</evidence>
<comment type="pathway">
    <text evidence="1">Amino-acid degradation; 4-aminobutanoate degradation.</text>
</comment>
<evidence type="ECO:0000256" key="8">
    <source>
        <dbReference type="RuleBase" id="RU003345"/>
    </source>
</evidence>
<dbReference type="Gene3D" id="3.40.309.10">
    <property type="entry name" value="Aldehyde Dehydrogenase, Chain A, domain 2"/>
    <property type="match status" value="1"/>
</dbReference>
<dbReference type="FunFam" id="3.40.309.10:FF:000004">
    <property type="entry name" value="Succinate-semialdehyde dehydrogenase I"/>
    <property type="match status" value="1"/>
</dbReference>
<dbReference type="Pfam" id="PF00171">
    <property type="entry name" value="Aldedh"/>
    <property type="match status" value="1"/>
</dbReference>
<dbReference type="Gene3D" id="3.40.605.10">
    <property type="entry name" value="Aldehyde Dehydrogenase, Chain A, domain 1"/>
    <property type="match status" value="1"/>
</dbReference>
<dbReference type="InterPro" id="IPR015590">
    <property type="entry name" value="Aldehyde_DH_dom"/>
</dbReference>
<name>A0A226EN33_FOLCA</name>
<dbReference type="InterPro" id="IPR016161">
    <property type="entry name" value="Ald_DH/histidinol_DH"/>
</dbReference>
<evidence type="ECO:0000256" key="2">
    <source>
        <dbReference type="ARBA" id="ARBA00009986"/>
    </source>
</evidence>
<dbReference type="Proteomes" id="UP000198287">
    <property type="component" value="Unassembled WGS sequence"/>
</dbReference>
<feature type="active site" evidence="7">
    <location>
        <position position="276"/>
    </location>
</feature>
<evidence type="ECO:0000313" key="11">
    <source>
        <dbReference type="Proteomes" id="UP000198287"/>
    </source>
</evidence>
<comment type="caution">
    <text evidence="10">The sequence shown here is derived from an EMBL/GenBank/DDBJ whole genome shotgun (WGS) entry which is preliminary data.</text>
</comment>
<feature type="domain" description="Aldehyde dehydrogenase" evidence="9">
    <location>
        <begin position="37"/>
        <end position="498"/>
    </location>
</feature>
<evidence type="ECO:0000256" key="3">
    <source>
        <dbReference type="ARBA" id="ARBA00013051"/>
    </source>
</evidence>
<keyword evidence="11" id="KW-1185">Reference proteome</keyword>
<reference evidence="10 11" key="1">
    <citation type="submission" date="2015-12" db="EMBL/GenBank/DDBJ databases">
        <title>The genome of Folsomia candida.</title>
        <authorList>
            <person name="Faddeeva A."/>
            <person name="Derks M.F."/>
            <person name="Anvar Y."/>
            <person name="Smit S."/>
            <person name="Van Straalen N."/>
            <person name="Roelofs D."/>
        </authorList>
    </citation>
    <scope>NUCLEOTIDE SEQUENCE [LARGE SCALE GENOMIC DNA]</scope>
    <source>
        <strain evidence="10 11">VU population</strain>
        <tissue evidence="10">Whole body</tissue>
    </source>
</reference>
<dbReference type="EC" id="1.2.1.24" evidence="3"/>
<dbReference type="AlphaFoldDB" id="A0A226EN33"/>
<dbReference type="PROSITE" id="PS00687">
    <property type="entry name" value="ALDEHYDE_DEHYDR_GLU"/>
    <property type="match status" value="1"/>
</dbReference>
<dbReference type="OMA" id="IGELFCK"/>
<proteinExistence type="inferred from homology"/>
<dbReference type="OrthoDB" id="310895at2759"/>
<dbReference type="EMBL" id="LNIX01000003">
    <property type="protein sequence ID" value="OXA57976.1"/>
    <property type="molecule type" value="Genomic_DNA"/>
</dbReference>
<dbReference type="PANTHER" id="PTHR43353">
    <property type="entry name" value="SUCCINATE-SEMIALDEHYDE DEHYDROGENASE, MITOCHONDRIAL"/>
    <property type="match status" value="1"/>
</dbReference>
<dbReference type="InterPro" id="IPR016163">
    <property type="entry name" value="Ald_DH_C"/>
</dbReference>
<evidence type="ECO:0000256" key="7">
    <source>
        <dbReference type="PROSITE-ProRule" id="PRU10007"/>
    </source>
</evidence>
<dbReference type="InterPro" id="IPR016160">
    <property type="entry name" value="Ald_DH_CS_CYS"/>
</dbReference>
<dbReference type="InterPro" id="IPR016162">
    <property type="entry name" value="Ald_DH_N"/>
</dbReference>
<dbReference type="PANTHER" id="PTHR43353:SF5">
    <property type="entry name" value="SUCCINATE-SEMIALDEHYDE DEHYDROGENASE, MITOCHONDRIAL"/>
    <property type="match status" value="1"/>
</dbReference>
<organism evidence="10 11">
    <name type="scientific">Folsomia candida</name>
    <name type="common">Springtail</name>
    <dbReference type="NCBI Taxonomy" id="158441"/>
    <lineage>
        <taxon>Eukaryota</taxon>
        <taxon>Metazoa</taxon>
        <taxon>Ecdysozoa</taxon>
        <taxon>Arthropoda</taxon>
        <taxon>Hexapoda</taxon>
        <taxon>Collembola</taxon>
        <taxon>Entomobryomorpha</taxon>
        <taxon>Isotomoidea</taxon>
        <taxon>Isotomidae</taxon>
        <taxon>Proisotominae</taxon>
        <taxon>Folsomia</taxon>
    </lineage>
</organism>
<evidence type="ECO:0000256" key="5">
    <source>
        <dbReference type="ARBA" id="ARBA00023002"/>
    </source>
</evidence>
<evidence type="ECO:0000256" key="1">
    <source>
        <dbReference type="ARBA" id="ARBA00005176"/>
    </source>
</evidence>
<dbReference type="GO" id="GO:0005739">
    <property type="term" value="C:mitochondrion"/>
    <property type="evidence" value="ECO:0007669"/>
    <property type="project" value="TreeGrafter"/>
</dbReference>
<keyword evidence="5 8" id="KW-0560">Oxidoreductase</keyword>
<comment type="similarity">
    <text evidence="2 8">Belongs to the aldehyde dehydrogenase family.</text>
</comment>
<dbReference type="FunFam" id="3.40.605.10:FF:000005">
    <property type="entry name" value="Succinate-semialdehyde dehydrogenase I"/>
    <property type="match status" value="1"/>
</dbReference>